<dbReference type="EMBL" id="BMHC01000034">
    <property type="protein sequence ID" value="GGI33779.1"/>
    <property type="molecule type" value="Genomic_DNA"/>
</dbReference>
<reference evidence="1" key="1">
    <citation type="journal article" date="2014" name="Int. J. Syst. Evol. Microbiol.">
        <title>Complete genome sequence of Corynebacterium casei LMG S-19264T (=DSM 44701T), isolated from a smear-ripened cheese.</title>
        <authorList>
            <consortium name="US DOE Joint Genome Institute (JGI-PGF)"/>
            <person name="Walter F."/>
            <person name="Albersmeier A."/>
            <person name="Kalinowski J."/>
            <person name="Ruckert C."/>
        </authorList>
    </citation>
    <scope>NUCLEOTIDE SEQUENCE</scope>
    <source>
        <strain evidence="1">CGMCC 1.15034</strain>
    </source>
</reference>
<reference evidence="1" key="2">
    <citation type="submission" date="2022-12" db="EMBL/GenBank/DDBJ databases">
        <authorList>
            <person name="Sun Q."/>
            <person name="Zhou Y."/>
        </authorList>
    </citation>
    <scope>NUCLEOTIDE SEQUENCE</scope>
    <source>
        <strain evidence="1">CGMCC 1.15034</strain>
    </source>
</reference>
<sequence>MALGVAPIVADYAGPSELVDEDTGIRVPFVDEATLIQGFERAIQRIVNEPQLLDRLGAAAREKVLTEFTWDAKAMKIVEVYRSILSRTRIE</sequence>
<evidence type="ECO:0000313" key="2">
    <source>
        <dbReference type="Proteomes" id="UP000625079"/>
    </source>
</evidence>
<organism evidence="1 2">
    <name type="scientific">Bradyrhizobium guangdongense</name>
    <dbReference type="NCBI Taxonomy" id="1325090"/>
    <lineage>
        <taxon>Bacteria</taxon>
        <taxon>Pseudomonadati</taxon>
        <taxon>Pseudomonadota</taxon>
        <taxon>Alphaproteobacteria</taxon>
        <taxon>Hyphomicrobiales</taxon>
        <taxon>Nitrobacteraceae</taxon>
        <taxon>Bradyrhizobium</taxon>
    </lineage>
</organism>
<evidence type="ECO:0008006" key="3">
    <source>
        <dbReference type="Google" id="ProtNLM"/>
    </source>
</evidence>
<evidence type="ECO:0000313" key="1">
    <source>
        <dbReference type="EMBL" id="GGI33779.1"/>
    </source>
</evidence>
<comment type="caution">
    <text evidence="1">The sequence shown here is derived from an EMBL/GenBank/DDBJ whole genome shotgun (WGS) entry which is preliminary data.</text>
</comment>
<dbReference type="Gene3D" id="3.40.50.2000">
    <property type="entry name" value="Glycogen Phosphorylase B"/>
    <property type="match status" value="1"/>
</dbReference>
<proteinExistence type="predicted"/>
<gene>
    <name evidence="1" type="ORF">GCM10010987_76080</name>
</gene>
<accession>A0AA88BCK9</accession>
<protein>
    <recommendedName>
        <fullName evidence="3">Glycosyl transferase family 1 domain-containing protein</fullName>
    </recommendedName>
</protein>
<dbReference type="AlphaFoldDB" id="A0AA88BCK9"/>
<dbReference type="Proteomes" id="UP000625079">
    <property type="component" value="Unassembled WGS sequence"/>
</dbReference>
<dbReference type="SUPFAM" id="SSF53756">
    <property type="entry name" value="UDP-Glycosyltransferase/glycogen phosphorylase"/>
    <property type="match status" value="1"/>
</dbReference>
<name>A0AA88BCK9_9BRAD</name>